<dbReference type="Gene3D" id="1.10.260.40">
    <property type="entry name" value="lambda repressor-like DNA-binding domains"/>
    <property type="match status" value="1"/>
</dbReference>
<comment type="caution">
    <text evidence="4">The sequence shown here is derived from an EMBL/GenBank/DDBJ whole genome shotgun (WGS) entry which is preliminary data.</text>
</comment>
<dbReference type="AlphaFoldDB" id="A0A150H631"/>
<dbReference type="RefSeq" id="WP_062022966.1">
    <property type="nucleotide sequence ID" value="NZ_LQQC01000012.1"/>
</dbReference>
<dbReference type="InterPro" id="IPR010359">
    <property type="entry name" value="IrrE_HExxH"/>
</dbReference>
<feature type="compositionally biased region" description="Polar residues" evidence="2">
    <location>
        <begin position="1"/>
        <end position="18"/>
    </location>
</feature>
<organism evidence="4 5">
    <name type="scientific">Brevibacterium ravenspurgense</name>
    <dbReference type="NCBI Taxonomy" id="479117"/>
    <lineage>
        <taxon>Bacteria</taxon>
        <taxon>Bacillati</taxon>
        <taxon>Actinomycetota</taxon>
        <taxon>Actinomycetes</taxon>
        <taxon>Micrococcales</taxon>
        <taxon>Brevibacteriaceae</taxon>
        <taxon>Brevibacterium</taxon>
    </lineage>
</organism>
<protein>
    <submittedName>
        <fullName evidence="4">Helix-turn-helix protein</fullName>
    </submittedName>
</protein>
<dbReference type="SUPFAM" id="SSF47413">
    <property type="entry name" value="lambda repressor-like DNA-binding domains"/>
    <property type="match status" value="1"/>
</dbReference>
<sequence>MTSSPENSFLPSGASQSDPAEADALSIGLNLRHYRGQAGMTMAELGALVGRAASQISAFETGKRAPSLDMLGTLASALDVSVDDLLNPTPADPRAALELEVERRQNSSLYSVLGLPTVRAKSLGNDELQAIASLQRALATVLEQRAATPEEARRANRVLREEMRAQDNYFPDIEAAAAQLLGAIGSGDGPLSQAQTAAIANHLGFSLHYVPDLPESTRSVSDTRNKRLYLSNDSQALGDPRSHVLTALASHVLGHTPPKNFQDFLRQRVEVNYLAAALLVPEKSAVEQLQNDKKNRRISIEELRDRFSVSYETAAHRFTNLATRHLDLPVHFMKVAKTGTIHKAYSNDGLPFPQDPLGSVEGQFACKRFTSRAVYRVEDRFSPYFQYTDTPEGTFWCTARVLPGGEYSISVGVPFAHVKWFMGQETPHRSVSKCPDPSCCSQPPEQLSAKWEDASWPAARTHASLLAAVPPGAFPGVDRTEVYAFLERHAPTDTAINANNASAPMDQRITSR</sequence>
<evidence type="ECO:0000256" key="2">
    <source>
        <dbReference type="SAM" id="MobiDB-lite"/>
    </source>
</evidence>
<comment type="similarity">
    <text evidence="1">Belongs to the short-chain fatty acyl-CoA assimilation regulator (ScfR) family.</text>
</comment>
<dbReference type="PROSITE" id="PS50943">
    <property type="entry name" value="HTH_CROC1"/>
    <property type="match status" value="1"/>
</dbReference>
<proteinExistence type="inferred from homology"/>
<name>A0A150H631_9MICO</name>
<dbReference type="InterPro" id="IPR010982">
    <property type="entry name" value="Lambda_DNA-bd_dom_sf"/>
</dbReference>
<dbReference type="EMBL" id="LQQC01000012">
    <property type="protein sequence ID" value="KXZ57465.1"/>
    <property type="molecule type" value="Genomic_DNA"/>
</dbReference>
<dbReference type="PANTHER" id="PTHR43236">
    <property type="entry name" value="ANTITOXIN HIGA1"/>
    <property type="match status" value="1"/>
</dbReference>
<dbReference type="Pfam" id="PF01381">
    <property type="entry name" value="HTH_3"/>
    <property type="match status" value="1"/>
</dbReference>
<keyword evidence="5" id="KW-1185">Reference proteome</keyword>
<feature type="region of interest" description="Disordered" evidence="2">
    <location>
        <begin position="1"/>
        <end position="21"/>
    </location>
</feature>
<evidence type="ECO:0000313" key="4">
    <source>
        <dbReference type="EMBL" id="KXZ57465.1"/>
    </source>
</evidence>
<accession>A0A150H631</accession>
<gene>
    <name evidence="4" type="ORF">Bravens_01987</name>
</gene>
<dbReference type="InterPro" id="IPR052345">
    <property type="entry name" value="Rad_response_metalloprotease"/>
</dbReference>
<reference evidence="4 5" key="1">
    <citation type="submission" date="2016-01" db="EMBL/GenBank/DDBJ databases">
        <title>Use of Whole Genome Sequencing to ascertain that Brevibacterium massiliense (Roux, Raoult 2009) is a later heterotypic synonym of Brevibacterium ravenspurgense (Mages 2008).</title>
        <authorList>
            <person name="Bernier A.-M."/>
            <person name="Burdz T."/>
            <person name="Huynh C."/>
            <person name="Pachecho A.L."/>
            <person name="Wiebe D."/>
            <person name="Bonner C."/>
            <person name="Bernard K."/>
        </authorList>
    </citation>
    <scope>NUCLEOTIDE SEQUENCE [LARGE SCALE GENOMIC DNA]</scope>
    <source>
        <strain evidence="4 5">CCUG56047</strain>
    </source>
</reference>
<evidence type="ECO:0000259" key="3">
    <source>
        <dbReference type="PROSITE" id="PS50943"/>
    </source>
</evidence>
<dbReference type="Pfam" id="PF06114">
    <property type="entry name" value="Peptidase_M78"/>
    <property type="match status" value="1"/>
</dbReference>
<dbReference type="Proteomes" id="UP000243589">
    <property type="component" value="Unassembled WGS sequence"/>
</dbReference>
<dbReference type="InterPro" id="IPR001387">
    <property type="entry name" value="Cro/C1-type_HTH"/>
</dbReference>
<dbReference type="SMART" id="SM00530">
    <property type="entry name" value="HTH_XRE"/>
    <property type="match status" value="1"/>
</dbReference>
<dbReference type="PANTHER" id="PTHR43236:SF2">
    <property type="entry name" value="BLL0069 PROTEIN"/>
    <property type="match status" value="1"/>
</dbReference>
<feature type="domain" description="HTH cro/C1-type" evidence="3">
    <location>
        <begin position="31"/>
        <end position="85"/>
    </location>
</feature>
<dbReference type="PATRIC" id="fig|479117.4.peg.1970"/>
<evidence type="ECO:0000313" key="5">
    <source>
        <dbReference type="Proteomes" id="UP000243589"/>
    </source>
</evidence>
<dbReference type="GO" id="GO:0003677">
    <property type="term" value="F:DNA binding"/>
    <property type="evidence" value="ECO:0007669"/>
    <property type="project" value="InterPro"/>
</dbReference>
<dbReference type="CDD" id="cd00093">
    <property type="entry name" value="HTH_XRE"/>
    <property type="match status" value="1"/>
</dbReference>
<evidence type="ECO:0000256" key="1">
    <source>
        <dbReference type="ARBA" id="ARBA00007227"/>
    </source>
</evidence>